<proteinExistence type="predicted"/>
<feature type="transmembrane region" description="Helical" evidence="1">
    <location>
        <begin position="82"/>
        <end position="101"/>
    </location>
</feature>
<reference evidence="3" key="1">
    <citation type="journal article" date="2021" name="PeerJ">
        <title>Extensive microbial diversity within the chicken gut microbiome revealed by metagenomics and culture.</title>
        <authorList>
            <person name="Gilroy R."/>
            <person name="Ravi A."/>
            <person name="Getino M."/>
            <person name="Pursley I."/>
            <person name="Horton D.L."/>
            <person name="Alikhan N.F."/>
            <person name="Baker D."/>
            <person name="Gharbi K."/>
            <person name="Hall N."/>
            <person name="Watson M."/>
            <person name="Adriaenssens E.M."/>
            <person name="Foster-Nyarko E."/>
            <person name="Jarju S."/>
            <person name="Secka A."/>
            <person name="Antonio M."/>
            <person name="Oren A."/>
            <person name="Chaudhuri R.R."/>
            <person name="La Ragione R."/>
            <person name="Hildebrand F."/>
            <person name="Pallen M.J."/>
        </authorList>
    </citation>
    <scope>NUCLEOTIDE SEQUENCE</scope>
    <source>
        <strain evidence="3">ChiBcolR8-3208</strain>
    </source>
</reference>
<keyword evidence="1" id="KW-0812">Transmembrane</keyword>
<comment type="caution">
    <text evidence="3">The sequence shown here is derived from an EMBL/GenBank/DDBJ whole genome shotgun (WGS) entry which is preliminary data.</text>
</comment>
<evidence type="ECO:0000313" key="3">
    <source>
        <dbReference type="EMBL" id="HJB37726.1"/>
    </source>
</evidence>
<feature type="signal peptide" evidence="2">
    <location>
        <begin position="1"/>
        <end position="25"/>
    </location>
</feature>
<sequence length="366" mass="37113">MAKRILLLCLALAALLWWAPCCAQASEAEGIYEKSGAGELYDALDQDTQDLLSQAGIGEGSWESGDGGQLFQALSQLLREKLAAPLKGLAALLGVVVLCRLGGIFEEGGSASLLAGTLACAGVLTAPLLELIQAAQRVIESACVFLGASVPVYSALLLASGNTAAGGSYSFWTLAAGSLIPALSSALLMPLLHMFLLLALASSLCGGAFDKLLQSLYSFAKWALVLAVTLFSGVLSVQTVLNAQVDAASGKAVKFLASSAVPIVGGAFGDAVAAIQNSVEIVKSGVGAFGILAALCIFVPTMLQGALWMGVCLLGQVAAGLFDTPRLGSLFGACAWVAKMVLAVLVSVCAVAVVCAALVLCVKGSL</sequence>
<organism evidence="3 4">
    <name type="scientific">Candidatus Acutalibacter ornithocaccae</name>
    <dbReference type="NCBI Taxonomy" id="2838416"/>
    <lineage>
        <taxon>Bacteria</taxon>
        <taxon>Bacillati</taxon>
        <taxon>Bacillota</taxon>
        <taxon>Clostridia</taxon>
        <taxon>Eubacteriales</taxon>
        <taxon>Acutalibacteraceae</taxon>
        <taxon>Acutalibacter</taxon>
    </lineage>
</organism>
<keyword evidence="2" id="KW-0732">Signal</keyword>
<feature type="transmembrane region" description="Helical" evidence="1">
    <location>
        <begin position="138"/>
        <end position="159"/>
    </location>
</feature>
<feature type="transmembrane region" description="Helical" evidence="1">
    <location>
        <begin position="342"/>
        <end position="362"/>
    </location>
</feature>
<evidence type="ECO:0000256" key="2">
    <source>
        <dbReference type="SAM" id="SignalP"/>
    </source>
</evidence>
<feature type="transmembrane region" description="Helical" evidence="1">
    <location>
        <begin position="281"/>
        <end position="299"/>
    </location>
</feature>
<feature type="chain" id="PRO_5038564271" evidence="2">
    <location>
        <begin position="26"/>
        <end position="366"/>
    </location>
</feature>
<keyword evidence="1" id="KW-1133">Transmembrane helix</keyword>
<feature type="transmembrane region" description="Helical" evidence="1">
    <location>
        <begin position="113"/>
        <end position="132"/>
    </location>
</feature>
<protein>
    <submittedName>
        <fullName evidence="3">Stage III sporulation protein AE</fullName>
    </submittedName>
</protein>
<feature type="transmembrane region" description="Helical" evidence="1">
    <location>
        <begin position="253"/>
        <end position="275"/>
    </location>
</feature>
<evidence type="ECO:0000313" key="4">
    <source>
        <dbReference type="Proteomes" id="UP000824214"/>
    </source>
</evidence>
<dbReference type="Pfam" id="PF09546">
    <property type="entry name" value="Spore_III_AE"/>
    <property type="match status" value="1"/>
</dbReference>
<keyword evidence="1" id="KW-0472">Membrane</keyword>
<feature type="transmembrane region" description="Helical" evidence="1">
    <location>
        <begin position="171"/>
        <end position="199"/>
    </location>
</feature>
<dbReference type="InterPro" id="IPR014194">
    <property type="entry name" value="Spore_III_AE"/>
</dbReference>
<gene>
    <name evidence="3" type="ORF">H9942_06620</name>
</gene>
<reference evidence="3" key="2">
    <citation type="submission" date="2021-04" db="EMBL/GenBank/DDBJ databases">
        <authorList>
            <person name="Gilroy R."/>
        </authorList>
    </citation>
    <scope>NUCLEOTIDE SEQUENCE</scope>
    <source>
        <strain evidence="3">ChiBcolR8-3208</strain>
    </source>
</reference>
<accession>A0A9D2LYZ9</accession>
<name>A0A9D2LYZ9_9FIRM</name>
<dbReference type="Proteomes" id="UP000824214">
    <property type="component" value="Unassembled WGS sequence"/>
</dbReference>
<dbReference type="EMBL" id="DWXZ01000137">
    <property type="protein sequence ID" value="HJB37726.1"/>
    <property type="molecule type" value="Genomic_DNA"/>
</dbReference>
<feature type="transmembrane region" description="Helical" evidence="1">
    <location>
        <begin position="219"/>
        <end position="241"/>
    </location>
</feature>
<dbReference type="AlphaFoldDB" id="A0A9D2LYZ9"/>
<evidence type="ECO:0000256" key="1">
    <source>
        <dbReference type="SAM" id="Phobius"/>
    </source>
</evidence>